<dbReference type="PANTHER" id="PTHR32308:SF10">
    <property type="entry name" value="CITRATE LYASE SUBUNIT BETA"/>
    <property type="match status" value="1"/>
</dbReference>
<reference evidence="7 8" key="1">
    <citation type="submission" date="2020-07" db="EMBL/GenBank/DDBJ databases">
        <title>Sequencing the genomes of 1000 actinobacteria strains.</title>
        <authorList>
            <person name="Klenk H.-P."/>
        </authorList>
    </citation>
    <scope>NUCLEOTIDE SEQUENCE [LARGE SCALE GENOMIC DNA]</scope>
    <source>
        <strain evidence="7 8">DSM 26341</strain>
    </source>
</reference>
<feature type="domain" description="HpcH/HpaI aldolase/citrate lyase" evidence="6">
    <location>
        <begin position="7"/>
        <end position="174"/>
    </location>
</feature>
<evidence type="ECO:0000256" key="1">
    <source>
        <dbReference type="ARBA" id="ARBA00001946"/>
    </source>
</evidence>
<accession>A0A7Z0IJ04</accession>
<feature type="binding site" evidence="5">
    <location>
        <position position="144"/>
    </location>
    <ligand>
        <name>Mg(2+)</name>
        <dbReference type="ChEBI" id="CHEBI:18420"/>
    </ligand>
</feature>
<protein>
    <submittedName>
        <fullName evidence="7">Citrate lyase subunit beta/citryl-CoA lyase</fullName>
        <ecNumber evidence="7">4.1.3.34</ecNumber>
    </submittedName>
</protein>
<evidence type="ECO:0000256" key="4">
    <source>
        <dbReference type="PIRSR" id="PIRSR015582-1"/>
    </source>
</evidence>
<sequence length="269" mass="29052">MRPHDARSWLLVPGAKPETFEEAAASAADAIVLDIEDAVAPEQKPEARDNVVKWLNNGGRAYVRINDAESEFWRDDLEALRGLPGLTGVMLAKTEDASHVAETAALLGDDKLIVALIESAVGIENVSSIAKSESTFRLAFGTGDFRRDTDIGDDHTAMAYSRSRMVLASRAARLPGPIDGPVVTTETRVLVAETAHSLTMGLLAKICLRPEQTGMVNEILSPTTADLEWAQDVTESFDARGGVIRDGSDLPRLARARKIMTRAKAYGLL</sequence>
<keyword evidence="7" id="KW-0456">Lyase</keyword>
<dbReference type="InterPro" id="IPR040442">
    <property type="entry name" value="Pyrv_kinase-like_dom_sf"/>
</dbReference>
<dbReference type="PANTHER" id="PTHR32308">
    <property type="entry name" value="LYASE BETA SUBUNIT, PUTATIVE (AFU_ORTHOLOGUE AFUA_4G13030)-RELATED"/>
    <property type="match status" value="1"/>
</dbReference>
<dbReference type="GO" id="GO:0008816">
    <property type="term" value="F:citryl-CoA lyase activity"/>
    <property type="evidence" value="ECO:0007669"/>
    <property type="project" value="UniProtKB-EC"/>
</dbReference>
<feature type="binding site" evidence="4">
    <location>
        <position position="64"/>
    </location>
    <ligand>
        <name>substrate</name>
    </ligand>
</feature>
<dbReference type="RefSeq" id="WP_237249149.1">
    <property type="nucleotide sequence ID" value="NZ_JACBZP010000001.1"/>
</dbReference>
<gene>
    <name evidence="7" type="ORF">BJY26_003354</name>
</gene>
<comment type="caution">
    <text evidence="7">The sequence shown here is derived from an EMBL/GenBank/DDBJ whole genome shotgun (WGS) entry which is preliminary data.</text>
</comment>
<evidence type="ECO:0000313" key="7">
    <source>
        <dbReference type="EMBL" id="NYI69048.1"/>
    </source>
</evidence>
<dbReference type="InterPro" id="IPR011206">
    <property type="entry name" value="Citrate_lyase_beta/mcl1/mcl2"/>
</dbReference>
<feature type="binding site" evidence="4">
    <location>
        <position position="118"/>
    </location>
    <ligand>
        <name>substrate</name>
    </ligand>
</feature>
<keyword evidence="2 5" id="KW-0479">Metal-binding</keyword>
<keyword evidence="3 5" id="KW-0460">Magnesium</keyword>
<dbReference type="AlphaFoldDB" id="A0A7Z0IJ04"/>
<dbReference type="EMBL" id="JACBZP010000001">
    <property type="protein sequence ID" value="NYI69048.1"/>
    <property type="molecule type" value="Genomic_DNA"/>
</dbReference>
<comment type="cofactor">
    <cofactor evidence="1">
        <name>Mg(2+)</name>
        <dbReference type="ChEBI" id="CHEBI:18420"/>
    </cofactor>
</comment>
<dbReference type="InterPro" id="IPR015813">
    <property type="entry name" value="Pyrv/PenolPyrv_kinase-like_dom"/>
</dbReference>
<feature type="binding site" evidence="5">
    <location>
        <position position="118"/>
    </location>
    <ligand>
        <name>Mg(2+)</name>
        <dbReference type="ChEBI" id="CHEBI:18420"/>
    </ligand>
</feature>
<keyword evidence="8" id="KW-1185">Reference proteome</keyword>
<evidence type="ECO:0000313" key="8">
    <source>
        <dbReference type="Proteomes" id="UP000539111"/>
    </source>
</evidence>
<proteinExistence type="predicted"/>
<dbReference type="SUPFAM" id="SSF51621">
    <property type="entry name" value="Phosphoenolpyruvate/pyruvate domain"/>
    <property type="match status" value="1"/>
</dbReference>
<evidence type="ECO:0000256" key="5">
    <source>
        <dbReference type="PIRSR" id="PIRSR015582-2"/>
    </source>
</evidence>
<dbReference type="InterPro" id="IPR005000">
    <property type="entry name" value="Aldolase/citrate-lyase_domain"/>
</dbReference>
<dbReference type="PIRSF" id="PIRSF015582">
    <property type="entry name" value="Cit_lyase_B"/>
    <property type="match status" value="1"/>
</dbReference>
<dbReference type="Pfam" id="PF03328">
    <property type="entry name" value="HpcH_HpaI"/>
    <property type="match status" value="1"/>
</dbReference>
<dbReference type="Proteomes" id="UP000539111">
    <property type="component" value="Unassembled WGS sequence"/>
</dbReference>
<evidence type="ECO:0000259" key="6">
    <source>
        <dbReference type="Pfam" id="PF03328"/>
    </source>
</evidence>
<dbReference type="EC" id="4.1.3.34" evidence="7"/>
<evidence type="ECO:0000256" key="2">
    <source>
        <dbReference type="ARBA" id="ARBA00022723"/>
    </source>
</evidence>
<organism evidence="7 8">
    <name type="scientific">Spelaeicoccus albus</name>
    <dbReference type="NCBI Taxonomy" id="1280376"/>
    <lineage>
        <taxon>Bacteria</taxon>
        <taxon>Bacillati</taxon>
        <taxon>Actinomycetota</taxon>
        <taxon>Actinomycetes</taxon>
        <taxon>Micrococcales</taxon>
        <taxon>Brevibacteriaceae</taxon>
        <taxon>Spelaeicoccus</taxon>
    </lineage>
</organism>
<name>A0A7Z0IJ04_9MICO</name>
<evidence type="ECO:0000256" key="3">
    <source>
        <dbReference type="ARBA" id="ARBA00022842"/>
    </source>
</evidence>
<dbReference type="GO" id="GO:0006107">
    <property type="term" value="P:oxaloacetate metabolic process"/>
    <property type="evidence" value="ECO:0007669"/>
    <property type="project" value="TreeGrafter"/>
</dbReference>
<dbReference type="Gene3D" id="3.20.20.60">
    <property type="entry name" value="Phosphoenolpyruvate-binding domains"/>
    <property type="match status" value="1"/>
</dbReference>
<dbReference type="GO" id="GO:0000287">
    <property type="term" value="F:magnesium ion binding"/>
    <property type="evidence" value="ECO:0007669"/>
    <property type="project" value="TreeGrafter"/>
</dbReference>